<reference evidence="1 2" key="1">
    <citation type="submission" date="2014-04" db="EMBL/GenBank/DDBJ databases">
        <authorList>
            <consortium name="DOE Joint Genome Institute"/>
            <person name="Kuo A."/>
            <person name="Tarkka M."/>
            <person name="Buscot F."/>
            <person name="Kohler A."/>
            <person name="Nagy L.G."/>
            <person name="Floudas D."/>
            <person name="Copeland A."/>
            <person name="Barry K.W."/>
            <person name="Cichocki N."/>
            <person name="Veneault-Fourrey C."/>
            <person name="LaButti K."/>
            <person name="Lindquist E.A."/>
            <person name="Lipzen A."/>
            <person name="Lundell T."/>
            <person name="Morin E."/>
            <person name="Murat C."/>
            <person name="Sun H."/>
            <person name="Tunlid A."/>
            <person name="Henrissat B."/>
            <person name="Grigoriev I.V."/>
            <person name="Hibbett D.S."/>
            <person name="Martin F."/>
            <person name="Nordberg H.P."/>
            <person name="Cantor M.N."/>
            <person name="Hua S.X."/>
        </authorList>
    </citation>
    <scope>NUCLEOTIDE SEQUENCE [LARGE SCALE GENOMIC DNA]</scope>
    <source>
        <strain evidence="1 2">F 1598</strain>
    </source>
</reference>
<dbReference type="InParanoid" id="A0A0C3BF26"/>
<dbReference type="HOGENOM" id="CLU_2334400_0_0_1"/>
<sequence length="98" mass="11337">MALDRSIRILCFSCGICLSYKYYYGPWPSRHRPWTCFRQHFHTSVCIYVPNARTASDLLTFISSAAHIVFFNPPKATMPAVPLRRQTGTLLPQRSQSW</sequence>
<protein>
    <submittedName>
        <fullName evidence="1">Uncharacterized protein</fullName>
    </submittedName>
</protein>
<reference evidence="2" key="2">
    <citation type="submission" date="2015-01" db="EMBL/GenBank/DDBJ databases">
        <title>Evolutionary Origins and Diversification of the Mycorrhizal Mutualists.</title>
        <authorList>
            <consortium name="DOE Joint Genome Institute"/>
            <consortium name="Mycorrhizal Genomics Consortium"/>
            <person name="Kohler A."/>
            <person name="Kuo A."/>
            <person name="Nagy L.G."/>
            <person name="Floudas D."/>
            <person name="Copeland A."/>
            <person name="Barry K.W."/>
            <person name="Cichocki N."/>
            <person name="Veneault-Fourrey C."/>
            <person name="LaButti K."/>
            <person name="Lindquist E.A."/>
            <person name="Lipzen A."/>
            <person name="Lundell T."/>
            <person name="Morin E."/>
            <person name="Murat C."/>
            <person name="Riley R."/>
            <person name="Ohm R."/>
            <person name="Sun H."/>
            <person name="Tunlid A."/>
            <person name="Henrissat B."/>
            <person name="Grigoriev I.V."/>
            <person name="Hibbett D.S."/>
            <person name="Martin F."/>
        </authorList>
    </citation>
    <scope>NUCLEOTIDE SEQUENCE [LARGE SCALE GENOMIC DNA]</scope>
    <source>
        <strain evidence="2">F 1598</strain>
    </source>
</reference>
<proteinExistence type="predicted"/>
<dbReference type="AlphaFoldDB" id="A0A0C3BF26"/>
<dbReference type="EMBL" id="KN832986">
    <property type="protein sequence ID" value="KIM84908.1"/>
    <property type="molecule type" value="Genomic_DNA"/>
</dbReference>
<name>A0A0C3BF26_PILCF</name>
<gene>
    <name evidence="1" type="ORF">PILCRDRAFT_375032</name>
</gene>
<evidence type="ECO:0000313" key="1">
    <source>
        <dbReference type="EMBL" id="KIM84908.1"/>
    </source>
</evidence>
<dbReference type="Proteomes" id="UP000054166">
    <property type="component" value="Unassembled WGS sequence"/>
</dbReference>
<accession>A0A0C3BF26</accession>
<organism evidence="1 2">
    <name type="scientific">Piloderma croceum (strain F 1598)</name>
    <dbReference type="NCBI Taxonomy" id="765440"/>
    <lineage>
        <taxon>Eukaryota</taxon>
        <taxon>Fungi</taxon>
        <taxon>Dikarya</taxon>
        <taxon>Basidiomycota</taxon>
        <taxon>Agaricomycotina</taxon>
        <taxon>Agaricomycetes</taxon>
        <taxon>Agaricomycetidae</taxon>
        <taxon>Atheliales</taxon>
        <taxon>Atheliaceae</taxon>
        <taxon>Piloderma</taxon>
    </lineage>
</organism>
<keyword evidence="2" id="KW-1185">Reference proteome</keyword>
<evidence type="ECO:0000313" key="2">
    <source>
        <dbReference type="Proteomes" id="UP000054166"/>
    </source>
</evidence>